<proteinExistence type="predicted"/>
<feature type="compositionally biased region" description="Basic and acidic residues" evidence="1">
    <location>
        <begin position="253"/>
        <end position="266"/>
    </location>
</feature>
<name>A0A4Y9YGF3_9APHY</name>
<dbReference type="Proteomes" id="UP000298390">
    <property type="component" value="Unassembled WGS sequence"/>
</dbReference>
<evidence type="ECO:0000256" key="1">
    <source>
        <dbReference type="SAM" id="MobiDB-lite"/>
    </source>
</evidence>
<evidence type="ECO:0000259" key="2">
    <source>
        <dbReference type="Pfam" id="PF20149"/>
    </source>
</evidence>
<sequence length="776" mass="85384">MHKPLTSKSAAADDGPADQRGSQQEVDPSLRELEKEVNALQRAERIAFENARANEIANPTSEHCIHLTYICYLTAPIVTQPRAAKMKAYEDQVWGKKDKRERTKSDATGSSAPQKRPRQDDHQDSVLNQPYDAEPTEPNVINKAKTPTVSHEQTKNDQLEDVDAMSSDEKGSDDDGLISGGEHESEEDFGIDFSLPGPGTKRKNEKVEQQLNQGKSKFISGHKSVLNKTVNTNEEDFSDQDYRFPSSEDESADDRNGSGPELHDAAEWQPGPVPPAAPSQANFKHNNDTRTVEHDAQRTVDQRADVPEAPTQATSTRSSVRAVTNVGAHDKSQSSTRYVVEQPTVTQKKVVKYGTAAQRARASKKVENNPSLREMYWPEGAKPIDISSDSGDEESDHSATEMYSNAKGKRPVLPKKTPLPKKASKAVTMPPKVSATRVRDGSNKTQVRGSGDESSGVDDSQDPDLLPKMEPIAGEKRWPPETHLTYNQQGKVVGINAQRSSKIKTLLSDAIAHALPRALLRVNAYPTRAQRPDMFLDILVDTSARLGLNDITLRLLDDSTYAQDMMKLPIDRMCTVRGPMFDTCRDVAWEGYGLKALEEDPAALKKAVTALLTDNEFICPGKLVNGKYIDFKPDLPFCAEPIIKITHSLFLGPNAWMTLEDDFFASTIKEGDEASQPEIPRVMAAFVATLAGAAIREGLDGVRESIKKGEGFNSLKQEKHYQAHLDTLKMLSPIGSHKILGYIYKAAKTYRGGRATDRNAASTFVNPATAGMSIKL</sequence>
<protein>
    <recommendedName>
        <fullName evidence="2">DUF6532 domain-containing protein</fullName>
    </recommendedName>
</protein>
<dbReference type="InterPro" id="IPR045341">
    <property type="entry name" value="DUF6532"/>
</dbReference>
<dbReference type="EMBL" id="SEKV01000200">
    <property type="protein sequence ID" value="TFY61626.1"/>
    <property type="molecule type" value="Genomic_DNA"/>
</dbReference>
<feature type="domain" description="DUF6532" evidence="2">
    <location>
        <begin position="517"/>
        <end position="729"/>
    </location>
</feature>
<organism evidence="3 4">
    <name type="scientific">Rhodofomes roseus</name>
    <dbReference type="NCBI Taxonomy" id="34475"/>
    <lineage>
        <taxon>Eukaryota</taxon>
        <taxon>Fungi</taxon>
        <taxon>Dikarya</taxon>
        <taxon>Basidiomycota</taxon>
        <taxon>Agaricomycotina</taxon>
        <taxon>Agaricomycetes</taxon>
        <taxon>Polyporales</taxon>
        <taxon>Rhodofomes</taxon>
    </lineage>
</organism>
<feature type="region of interest" description="Disordered" evidence="1">
    <location>
        <begin position="89"/>
        <end position="340"/>
    </location>
</feature>
<dbReference type="Pfam" id="PF20149">
    <property type="entry name" value="DUF6532"/>
    <property type="match status" value="1"/>
</dbReference>
<accession>A0A4Y9YGF3</accession>
<feature type="compositionally biased region" description="Basic and acidic residues" evidence="1">
    <location>
        <begin position="285"/>
        <end position="306"/>
    </location>
</feature>
<dbReference type="STRING" id="34475.A0A4Y9YGF3"/>
<feature type="region of interest" description="Disordered" evidence="1">
    <location>
        <begin position="354"/>
        <end position="480"/>
    </location>
</feature>
<comment type="caution">
    <text evidence="3">The sequence shown here is derived from an EMBL/GenBank/DDBJ whole genome shotgun (WGS) entry which is preliminary data.</text>
</comment>
<evidence type="ECO:0000313" key="4">
    <source>
        <dbReference type="Proteomes" id="UP000298390"/>
    </source>
</evidence>
<gene>
    <name evidence="3" type="ORF">EVJ58_g4392</name>
</gene>
<feature type="compositionally biased region" description="Polar residues" evidence="1">
    <location>
        <begin position="311"/>
        <end position="322"/>
    </location>
</feature>
<feature type="compositionally biased region" description="Basic residues" evidence="1">
    <location>
        <begin position="407"/>
        <end position="424"/>
    </location>
</feature>
<feature type="compositionally biased region" description="Basic and acidic residues" evidence="1">
    <location>
        <begin position="89"/>
        <end position="105"/>
    </location>
</feature>
<feature type="region of interest" description="Disordered" evidence="1">
    <location>
        <begin position="1"/>
        <end position="30"/>
    </location>
</feature>
<dbReference type="AlphaFoldDB" id="A0A4Y9YGF3"/>
<evidence type="ECO:0000313" key="3">
    <source>
        <dbReference type="EMBL" id="TFY61626.1"/>
    </source>
</evidence>
<reference evidence="3 4" key="1">
    <citation type="submission" date="2019-01" db="EMBL/GenBank/DDBJ databases">
        <title>Genome sequencing of the rare red list fungi Fomitopsis rosea.</title>
        <authorList>
            <person name="Buettner E."/>
            <person name="Kellner H."/>
        </authorList>
    </citation>
    <scope>NUCLEOTIDE SEQUENCE [LARGE SCALE GENOMIC DNA]</scope>
    <source>
        <strain evidence="3 4">DSM 105464</strain>
    </source>
</reference>